<dbReference type="GO" id="GO:0005351">
    <property type="term" value="F:carbohydrate:proton symporter activity"/>
    <property type="evidence" value="ECO:0007669"/>
    <property type="project" value="TreeGrafter"/>
</dbReference>
<feature type="transmembrane region" description="Helical" evidence="6">
    <location>
        <begin position="275"/>
        <end position="296"/>
    </location>
</feature>
<dbReference type="InterPro" id="IPR020846">
    <property type="entry name" value="MFS_dom"/>
</dbReference>
<evidence type="ECO:0000256" key="6">
    <source>
        <dbReference type="SAM" id="Phobius"/>
    </source>
</evidence>
<accession>A0A9P7N4A3</accession>
<dbReference type="PROSITE" id="PS50850">
    <property type="entry name" value="MFS"/>
    <property type="match status" value="1"/>
</dbReference>
<evidence type="ECO:0000313" key="9">
    <source>
        <dbReference type="Proteomes" id="UP000748025"/>
    </source>
</evidence>
<evidence type="ECO:0000256" key="4">
    <source>
        <dbReference type="ARBA" id="ARBA00022989"/>
    </source>
</evidence>
<evidence type="ECO:0000256" key="2">
    <source>
        <dbReference type="ARBA" id="ARBA00010992"/>
    </source>
</evidence>
<dbReference type="Gene3D" id="1.20.1250.20">
    <property type="entry name" value="MFS general substrate transporter like domains"/>
    <property type="match status" value="1"/>
</dbReference>
<dbReference type="AlphaFoldDB" id="A0A9P7N4A3"/>
<organism evidence="8 9">
    <name type="scientific">Claviceps pusilla</name>
    <dbReference type="NCBI Taxonomy" id="123648"/>
    <lineage>
        <taxon>Eukaryota</taxon>
        <taxon>Fungi</taxon>
        <taxon>Dikarya</taxon>
        <taxon>Ascomycota</taxon>
        <taxon>Pezizomycotina</taxon>
        <taxon>Sordariomycetes</taxon>
        <taxon>Hypocreomycetidae</taxon>
        <taxon>Hypocreales</taxon>
        <taxon>Clavicipitaceae</taxon>
        <taxon>Claviceps</taxon>
    </lineage>
</organism>
<keyword evidence="9" id="KW-1185">Reference proteome</keyword>
<dbReference type="OrthoDB" id="5296287at2759"/>
<protein>
    <recommendedName>
        <fullName evidence="7">Major facilitator superfamily (MFS) profile domain-containing protein</fullName>
    </recommendedName>
</protein>
<feature type="transmembrane region" description="Helical" evidence="6">
    <location>
        <begin position="210"/>
        <end position="233"/>
    </location>
</feature>
<evidence type="ECO:0000256" key="1">
    <source>
        <dbReference type="ARBA" id="ARBA00004141"/>
    </source>
</evidence>
<evidence type="ECO:0000256" key="3">
    <source>
        <dbReference type="ARBA" id="ARBA00022692"/>
    </source>
</evidence>
<dbReference type="PANTHER" id="PTHR48022">
    <property type="entry name" value="PLASTIDIC GLUCOSE TRANSPORTER 4"/>
    <property type="match status" value="1"/>
</dbReference>
<keyword evidence="4 6" id="KW-1133">Transmembrane helix</keyword>
<dbReference type="PANTHER" id="PTHR48022:SF43">
    <property type="entry name" value="QUINATE TRANSPORTER, PUTATIVE (AFU_ORTHOLOGUE AFUA_1G16230)-RELATED"/>
    <property type="match status" value="1"/>
</dbReference>
<proteinExistence type="inferred from homology"/>
<dbReference type="GO" id="GO:0016020">
    <property type="term" value="C:membrane"/>
    <property type="evidence" value="ECO:0007669"/>
    <property type="project" value="UniProtKB-SubCell"/>
</dbReference>
<dbReference type="EMBL" id="SRPW01003756">
    <property type="protein sequence ID" value="KAG5986151.1"/>
    <property type="molecule type" value="Genomic_DNA"/>
</dbReference>
<comment type="similarity">
    <text evidence="2">Belongs to the major facilitator superfamily. Sugar transporter (TC 2.A.1.1) family.</text>
</comment>
<gene>
    <name evidence="8" type="ORF">E4U43_005641</name>
</gene>
<dbReference type="InterPro" id="IPR005828">
    <property type="entry name" value="MFS_sugar_transport-like"/>
</dbReference>
<evidence type="ECO:0000256" key="5">
    <source>
        <dbReference type="ARBA" id="ARBA00023136"/>
    </source>
</evidence>
<reference evidence="8" key="1">
    <citation type="journal article" date="2020" name="bioRxiv">
        <title>Whole genome comparisons of ergot fungi reveals the divergence and evolution of species within the genus Claviceps are the result of varying mechanisms driving genome evolution and host range expansion.</title>
        <authorList>
            <person name="Wyka S.A."/>
            <person name="Mondo S.J."/>
            <person name="Liu M."/>
            <person name="Dettman J."/>
            <person name="Nalam V."/>
            <person name="Broders K.D."/>
        </authorList>
    </citation>
    <scope>NUCLEOTIDE SEQUENCE</scope>
    <source>
        <strain evidence="8">CCC 602</strain>
    </source>
</reference>
<keyword evidence="5 6" id="KW-0472">Membrane</keyword>
<name>A0A9P7N4A3_9HYPO</name>
<dbReference type="Pfam" id="PF00083">
    <property type="entry name" value="Sugar_tr"/>
    <property type="match status" value="1"/>
</dbReference>
<dbReference type="InterPro" id="IPR050360">
    <property type="entry name" value="MFS_Sugar_Transporters"/>
</dbReference>
<dbReference type="Proteomes" id="UP000748025">
    <property type="component" value="Unassembled WGS sequence"/>
</dbReference>
<dbReference type="InterPro" id="IPR036259">
    <property type="entry name" value="MFS_trans_sf"/>
</dbReference>
<dbReference type="SUPFAM" id="SSF103473">
    <property type="entry name" value="MFS general substrate transporter"/>
    <property type="match status" value="1"/>
</dbReference>
<comment type="subcellular location">
    <subcellularLocation>
        <location evidence="1">Membrane</location>
        <topology evidence="1">Multi-pass membrane protein</topology>
    </subcellularLocation>
</comment>
<evidence type="ECO:0000259" key="7">
    <source>
        <dbReference type="PROSITE" id="PS50850"/>
    </source>
</evidence>
<sequence>MDPNRTQYRTVLAIPQIPVGISLICSVFLPDSPRWLVSKNRYGEALVALAKLRNKPADDLHVRHEFQEMQDEITSSRFMLAGTSIWVIVKEVATVPSYRSRFLLGLAMQTVAQWSGGNGITYYIPEIFRYAGITRNGALINAGGYGATKLVLTMVFTWGLIDYFGRRRCFMTGLAVQCTTHIYMAVYMALWRRHEDEDDDAVANPAAAAAAVASVFVYAMGWSIGLCTVQYLYGVEILPTRVRGLCYAVNMMIHWLFQFAVVRTTPELFRAFDVWGAYVFWAVVCLVGFVVLGVWAPETKGVPLERMDELFRGPWYTCWKARMNDSGDVESLRADDALVQPVSVHARTQKE</sequence>
<feature type="transmembrane region" description="Helical" evidence="6">
    <location>
        <begin position="169"/>
        <end position="190"/>
    </location>
</feature>
<evidence type="ECO:0000313" key="8">
    <source>
        <dbReference type="EMBL" id="KAG5986151.1"/>
    </source>
</evidence>
<keyword evidence="3 6" id="KW-0812">Transmembrane</keyword>
<feature type="domain" description="Major facilitator superfamily (MFS) profile" evidence="7">
    <location>
        <begin position="1"/>
        <end position="300"/>
    </location>
</feature>
<comment type="caution">
    <text evidence="8">The sequence shown here is derived from an EMBL/GenBank/DDBJ whole genome shotgun (WGS) entry which is preliminary data.</text>
</comment>
<feature type="transmembrane region" description="Helical" evidence="6">
    <location>
        <begin position="245"/>
        <end position="263"/>
    </location>
</feature>